<dbReference type="PANTHER" id="PTHR21683">
    <property type="entry name" value="COILED-COIL DOMAIN-CONTAINING PROTEIN 42 LIKE-2-LIKE-RELATED"/>
    <property type="match status" value="1"/>
</dbReference>
<dbReference type="GO" id="GO:0005856">
    <property type="term" value="C:cytoskeleton"/>
    <property type="evidence" value="ECO:0007669"/>
    <property type="project" value="UniProtKB-ARBA"/>
</dbReference>
<dbReference type="EMBL" id="KQ971309">
    <property type="protein sequence ID" value="EFA12335.2"/>
    <property type="molecule type" value="Genomic_DNA"/>
</dbReference>
<evidence type="ECO:0000256" key="2">
    <source>
        <dbReference type="SAM" id="Coils"/>
    </source>
</evidence>
<keyword evidence="1 2" id="KW-0175">Coiled coil</keyword>
<dbReference type="InterPro" id="IPR051147">
    <property type="entry name" value="CFAP_domain-containing"/>
</dbReference>
<dbReference type="AlphaFoldDB" id="D2CG23"/>
<dbReference type="HOGENOM" id="CLU_061472_0_0_1"/>
<name>D2CG23_TRICA</name>
<sequence>MWPSVTHPEKSIGDYTISKQQVQPEKYWPLLIGPDITLRRFRSKLLQREQQLENKRQKYLEYRVELDAKWAEIEAEGKMLRSNFNAFNNFLIINAEKRKRTIETIADLKQNIVKRENDIEELHSKIEFMKASKVELEREISSHLIFEKYLNSFLDICHQKDGLRSPHNILERYEYFTEINKHLAERQQELFIKLQTSKLELSRFREVNETILLGLHTQAAGLQGRFEEAVRKSRQLETLIATIKQRARDIYKDMSFTKKAVWNLYLLMCKKKGLPIRLRKYEVEQQLIFISKTLKQFEKLIEWYKMQQKMSVRLRNIKRLTKK</sequence>
<feature type="coiled-coil region" evidence="2">
    <location>
        <begin position="105"/>
        <end position="139"/>
    </location>
</feature>
<evidence type="ECO:0000259" key="3">
    <source>
        <dbReference type="Pfam" id="PF13863"/>
    </source>
</evidence>
<dbReference type="OrthoDB" id="10264298at2759"/>
<dbReference type="Pfam" id="PF13863">
    <property type="entry name" value="DUF4200"/>
    <property type="match status" value="1"/>
</dbReference>
<evidence type="ECO:0000256" key="1">
    <source>
        <dbReference type="ARBA" id="ARBA00023054"/>
    </source>
</evidence>
<organism evidence="4 5">
    <name type="scientific">Tribolium castaneum</name>
    <name type="common">Red flour beetle</name>
    <dbReference type="NCBI Taxonomy" id="7070"/>
    <lineage>
        <taxon>Eukaryota</taxon>
        <taxon>Metazoa</taxon>
        <taxon>Ecdysozoa</taxon>
        <taxon>Arthropoda</taxon>
        <taxon>Hexapoda</taxon>
        <taxon>Insecta</taxon>
        <taxon>Pterygota</taxon>
        <taxon>Neoptera</taxon>
        <taxon>Endopterygota</taxon>
        <taxon>Coleoptera</taxon>
        <taxon>Polyphaga</taxon>
        <taxon>Cucujiformia</taxon>
        <taxon>Tenebrionidae</taxon>
        <taxon>Tenebrionidae incertae sedis</taxon>
        <taxon>Tribolium</taxon>
    </lineage>
</organism>
<dbReference type="Proteomes" id="UP000007266">
    <property type="component" value="Linkage group 2"/>
</dbReference>
<proteinExistence type="predicted"/>
<dbReference type="PANTHER" id="PTHR21683:SF2">
    <property type="entry name" value="COILED-COIL DOMAIN-CONTAINING PROTEIN 42 LIKE-2-LIKE"/>
    <property type="match status" value="1"/>
</dbReference>
<reference evidence="4 5" key="1">
    <citation type="journal article" date="2008" name="Nature">
        <title>The genome of the model beetle and pest Tribolium castaneum.</title>
        <authorList>
            <consortium name="Tribolium Genome Sequencing Consortium"/>
            <person name="Richards S."/>
            <person name="Gibbs R.A."/>
            <person name="Weinstock G.M."/>
            <person name="Brown S.J."/>
            <person name="Denell R."/>
            <person name="Beeman R.W."/>
            <person name="Gibbs R."/>
            <person name="Beeman R.W."/>
            <person name="Brown S.J."/>
            <person name="Bucher G."/>
            <person name="Friedrich M."/>
            <person name="Grimmelikhuijzen C.J."/>
            <person name="Klingler M."/>
            <person name="Lorenzen M."/>
            <person name="Richards S."/>
            <person name="Roth S."/>
            <person name="Schroder R."/>
            <person name="Tautz D."/>
            <person name="Zdobnov E.M."/>
            <person name="Muzny D."/>
            <person name="Gibbs R.A."/>
            <person name="Weinstock G.M."/>
            <person name="Attaway T."/>
            <person name="Bell S."/>
            <person name="Buhay C.J."/>
            <person name="Chandrabose M.N."/>
            <person name="Chavez D."/>
            <person name="Clerk-Blankenburg K.P."/>
            <person name="Cree A."/>
            <person name="Dao M."/>
            <person name="Davis C."/>
            <person name="Chacko J."/>
            <person name="Dinh H."/>
            <person name="Dugan-Rocha S."/>
            <person name="Fowler G."/>
            <person name="Garner T.T."/>
            <person name="Garnes J."/>
            <person name="Gnirke A."/>
            <person name="Hawes A."/>
            <person name="Hernandez J."/>
            <person name="Hines S."/>
            <person name="Holder M."/>
            <person name="Hume J."/>
            <person name="Jhangiani S.N."/>
            <person name="Joshi V."/>
            <person name="Khan Z.M."/>
            <person name="Jackson L."/>
            <person name="Kovar C."/>
            <person name="Kowis A."/>
            <person name="Lee S."/>
            <person name="Lewis L.R."/>
            <person name="Margolis J."/>
            <person name="Morgan M."/>
            <person name="Nazareth L.V."/>
            <person name="Nguyen N."/>
            <person name="Okwuonu G."/>
            <person name="Parker D."/>
            <person name="Richards S."/>
            <person name="Ruiz S.J."/>
            <person name="Santibanez J."/>
            <person name="Savard J."/>
            <person name="Scherer S.E."/>
            <person name="Schneider B."/>
            <person name="Sodergren E."/>
            <person name="Tautz D."/>
            <person name="Vattahil S."/>
            <person name="Villasana D."/>
            <person name="White C.S."/>
            <person name="Wright R."/>
            <person name="Park Y."/>
            <person name="Beeman R.W."/>
            <person name="Lord J."/>
            <person name="Oppert B."/>
            <person name="Lorenzen M."/>
            <person name="Brown S."/>
            <person name="Wang L."/>
            <person name="Savard J."/>
            <person name="Tautz D."/>
            <person name="Richards S."/>
            <person name="Weinstock G."/>
            <person name="Gibbs R.A."/>
            <person name="Liu Y."/>
            <person name="Worley K."/>
            <person name="Weinstock G."/>
            <person name="Elsik C.G."/>
            <person name="Reese J.T."/>
            <person name="Elhaik E."/>
            <person name="Landan G."/>
            <person name="Graur D."/>
            <person name="Arensburger P."/>
            <person name="Atkinson P."/>
            <person name="Beeman R.W."/>
            <person name="Beidler J."/>
            <person name="Brown S.J."/>
            <person name="Demuth J.P."/>
            <person name="Drury D.W."/>
            <person name="Du Y.Z."/>
            <person name="Fujiwara H."/>
            <person name="Lorenzen M."/>
            <person name="Maselli V."/>
            <person name="Osanai M."/>
            <person name="Park Y."/>
            <person name="Robertson H.M."/>
            <person name="Tu Z."/>
            <person name="Wang J.J."/>
            <person name="Wang S."/>
            <person name="Richards S."/>
            <person name="Song H."/>
            <person name="Zhang L."/>
            <person name="Sodergren E."/>
            <person name="Werner D."/>
            <person name="Stanke M."/>
            <person name="Morgenstern B."/>
            <person name="Solovyev V."/>
            <person name="Kosarev P."/>
            <person name="Brown G."/>
            <person name="Chen H.C."/>
            <person name="Ermolaeva O."/>
            <person name="Hlavina W."/>
            <person name="Kapustin Y."/>
            <person name="Kiryutin B."/>
            <person name="Kitts P."/>
            <person name="Maglott D."/>
            <person name="Pruitt K."/>
            <person name="Sapojnikov V."/>
            <person name="Souvorov A."/>
            <person name="Mackey A.J."/>
            <person name="Waterhouse R.M."/>
            <person name="Wyder S."/>
            <person name="Zdobnov E.M."/>
            <person name="Zdobnov E.M."/>
            <person name="Wyder S."/>
            <person name="Kriventseva E.V."/>
            <person name="Kadowaki T."/>
            <person name="Bork P."/>
            <person name="Aranda M."/>
            <person name="Bao R."/>
            <person name="Beermann A."/>
            <person name="Berns N."/>
            <person name="Bolognesi R."/>
            <person name="Bonneton F."/>
            <person name="Bopp D."/>
            <person name="Brown S.J."/>
            <person name="Bucher G."/>
            <person name="Butts T."/>
            <person name="Chaumot A."/>
            <person name="Denell R.E."/>
            <person name="Ferrier D.E."/>
            <person name="Friedrich M."/>
            <person name="Gordon C.M."/>
            <person name="Jindra M."/>
            <person name="Klingler M."/>
            <person name="Lan Q."/>
            <person name="Lattorff H.M."/>
            <person name="Laudet V."/>
            <person name="von Levetsow C."/>
            <person name="Liu Z."/>
            <person name="Lutz R."/>
            <person name="Lynch J.A."/>
            <person name="da Fonseca R.N."/>
            <person name="Posnien N."/>
            <person name="Reuter R."/>
            <person name="Roth S."/>
            <person name="Savard J."/>
            <person name="Schinko J.B."/>
            <person name="Schmitt C."/>
            <person name="Schoppmeier M."/>
            <person name="Schroder R."/>
            <person name="Shippy T.D."/>
            <person name="Simonnet F."/>
            <person name="Marques-Souza H."/>
            <person name="Tautz D."/>
            <person name="Tomoyasu Y."/>
            <person name="Trauner J."/>
            <person name="Van der Zee M."/>
            <person name="Vervoort M."/>
            <person name="Wittkopp N."/>
            <person name="Wimmer E.A."/>
            <person name="Yang X."/>
            <person name="Jones A.K."/>
            <person name="Sattelle D.B."/>
            <person name="Ebert P.R."/>
            <person name="Nelson D."/>
            <person name="Scott J.G."/>
            <person name="Beeman R.W."/>
            <person name="Muthukrishnan S."/>
            <person name="Kramer K.J."/>
            <person name="Arakane Y."/>
            <person name="Beeman R.W."/>
            <person name="Zhu Q."/>
            <person name="Hogenkamp D."/>
            <person name="Dixit R."/>
            <person name="Oppert B."/>
            <person name="Jiang H."/>
            <person name="Zou Z."/>
            <person name="Marshall J."/>
            <person name="Elpidina E."/>
            <person name="Vinokurov K."/>
            <person name="Oppert C."/>
            <person name="Zou Z."/>
            <person name="Evans J."/>
            <person name="Lu Z."/>
            <person name="Zhao P."/>
            <person name="Sumathipala N."/>
            <person name="Altincicek B."/>
            <person name="Vilcinskas A."/>
            <person name="Williams M."/>
            <person name="Hultmark D."/>
            <person name="Hetru C."/>
            <person name="Jiang H."/>
            <person name="Grimmelikhuijzen C.J."/>
            <person name="Hauser F."/>
            <person name="Cazzamali G."/>
            <person name="Williamson M."/>
            <person name="Park Y."/>
            <person name="Li B."/>
            <person name="Tanaka Y."/>
            <person name="Predel R."/>
            <person name="Neupert S."/>
            <person name="Schachtner J."/>
            <person name="Verleyen P."/>
            <person name="Raible F."/>
            <person name="Bork P."/>
            <person name="Friedrich M."/>
            <person name="Walden K.K."/>
            <person name="Robertson H.M."/>
            <person name="Angeli S."/>
            <person name="Foret S."/>
            <person name="Bucher G."/>
            <person name="Schuetz S."/>
            <person name="Maleszka R."/>
            <person name="Wimmer E.A."/>
            <person name="Beeman R.W."/>
            <person name="Lorenzen M."/>
            <person name="Tomoyasu Y."/>
            <person name="Miller S.C."/>
            <person name="Grossmann D."/>
            <person name="Bucher G."/>
        </authorList>
    </citation>
    <scope>NUCLEOTIDE SEQUENCE [LARGE SCALE GENOMIC DNA]</scope>
    <source>
        <strain evidence="4 5">Georgia GA2</strain>
    </source>
</reference>
<evidence type="ECO:0000313" key="4">
    <source>
        <dbReference type="EMBL" id="EFA12335.2"/>
    </source>
</evidence>
<accession>D2CG23</accession>
<protein>
    <recommendedName>
        <fullName evidence="3">DUF4200 domain-containing protein</fullName>
    </recommendedName>
</protein>
<dbReference type="KEGG" id="tca:100141881"/>
<evidence type="ECO:0000313" key="5">
    <source>
        <dbReference type="Proteomes" id="UP000007266"/>
    </source>
</evidence>
<keyword evidence="5" id="KW-1185">Reference proteome</keyword>
<dbReference type="InterPro" id="IPR025252">
    <property type="entry name" value="DUF4200"/>
</dbReference>
<reference evidence="4 5" key="2">
    <citation type="journal article" date="2010" name="Nucleic Acids Res.">
        <title>BeetleBase in 2010: revisions to provide comprehensive genomic information for Tribolium castaneum.</title>
        <authorList>
            <person name="Kim H.S."/>
            <person name="Murphy T."/>
            <person name="Xia J."/>
            <person name="Caragea D."/>
            <person name="Park Y."/>
            <person name="Beeman R.W."/>
            <person name="Lorenzen M.D."/>
            <person name="Butcher S."/>
            <person name="Manak J.R."/>
            <person name="Brown S.J."/>
        </authorList>
    </citation>
    <scope>GENOME REANNOTATION</scope>
    <source>
        <strain evidence="4 5">Georgia GA2</strain>
    </source>
</reference>
<dbReference type="InParanoid" id="D2CG23"/>
<feature type="domain" description="DUF4200" evidence="3">
    <location>
        <begin position="44"/>
        <end position="154"/>
    </location>
</feature>
<gene>
    <name evidence="4" type="primary">AUGUSTUS-3.0.2_10231</name>
    <name evidence="4" type="ORF">TcasGA2_TC010231</name>
</gene>
<dbReference type="eggNOG" id="ENOG502QRZS">
    <property type="taxonomic scope" value="Eukaryota"/>
</dbReference>